<accession>A0A2P2N647</accession>
<sequence>MVRSPWLLWVFTWRNYTVTLTFPIGNITTMTNHDMTSLSRSIWAHYPLNRDNGCCIGFLGLERI</sequence>
<organism evidence="1">
    <name type="scientific">Rhizophora mucronata</name>
    <name type="common">Asiatic mangrove</name>
    <dbReference type="NCBI Taxonomy" id="61149"/>
    <lineage>
        <taxon>Eukaryota</taxon>
        <taxon>Viridiplantae</taxon>
        <taxon>Streptophyta</taxon>
        <taxon>Embryophyta</taxon>
        <taxon>Tracheophyta</taxon>
        <taxon>Spermatophyta</taxon>
        <taxon>Magnoliopsida</taxon>
        <taxon>eudicotyledons</taxon>
        <taxon>Gunneridae</taxon>
        <taxon>Pentapetalae</taxon>
        <taxon>rosids</taxon>
        <taxon>fabids</taxon>
        <taxon>Malpighiales</taxon>
        <taxon>Rhizophoraceae</taxon>
        <taxon>Rhizophora</taxon>
    </lineage>
</organism>
<evidence type="ECO:0000313" key="1">
    <source>
        <dbReference type="EMBL" id="MBX37928.1"/>
    </source>
</evidence>
<dbReference type="AlphaFoldDB" id="A0A2P2N647"/>
<name>A0A2P2N647_RHIMU</name>
<reference evidence="1" key="1">
    <citation type="submission" date="2018-02" db="EMBL/GenBank/DDBJ databases">
        <title>Rhizophora mucronata_Transcriptome.</title>
        <authorList>
            <person name="Meera S.P."/>
            <person name="Sreeshan A."/>
            <person name="Augustine A."/>
        </authorList>
    </citation>
    <scope>NUCLEOTIDE SEQUENCE</scope>
    <source>
        <tissue evidence="1">Leaf</tissue>
    </source>
</reference>
<dbReference type="EMBL" id="GGEC01057444">
    <property type="protein sequence ID" value="MBX37928.1"/>
    <property type="molecule type" value="Transcribed_RNA"/>
</dbReference>
<proteinExistence type="predicted"/>
<protein>
    <submittedName>
        <fullName evidence="1">Uncharacterized protein</fullName>
    </submittedName>
</protein>